<organism evidence="3 4">
    <name type="scientific">Rhodococcus jostii</name>
    <dbReference type="NCBI Taxonomy" id="132919"/>
    <lineage>
        <taxon>Bacteria</taxon>
        <taxon>Bacillati</taxon>
        <taxon>Actinomycetota</taxon>
        <taxon>Actinomycetes</taxon>
        <taxon>Mycobacteriales</taxon>
        <taxon>Nocardiaceae</taxon>
        <taxon>Rhodococcus</taxon>
    </lineage>
</organism>
<keyword evidence="2" id="KW-0812">Transmembrane</keyword>
<keyword evidence="2" id="KW-1133">Transmembrane helix</keyword>
<feature type="transmembrane region" description="Helical" evidence="2">
    <location>
        <begin position="29"/>
        <end position="51"/>
    </location>
</feature>
<gene>
    <name evidence="3" type="ORF">SAMN04490220_1026</name>
</gene>
<dbReference type="RefSeq" id="WP_073370723.1">
    <property type="nucleotide sequence ID" value="NZ_FNTL01000004.1"/>
</dbReference>
<dbReference type="Proteomes" id="UP000183407">
    <property type="component" value="Unassembled WGS sequence"/>
</dbReference>
<accession>A0A1H4QJ23</accession>
<dbReference type="InterPro" id="IPR039708">
    <property type="entry name" value="MT1774/Rv1733c-like"/>
</dbReference>
<evidence type="ECO:0000256" key="1">
    <source>
        <dbReference type="SAM" id="MobiDB-lite"/>
    </source>
</evidence>
<dbReference type="OrthoDB" id="4482438at2"/>
<reference evidence="4" key="1">
    <citation type="submission" date="2016-10" db="EMBL/GenBank/DDBJ databases">
        <authorList>
            <person name="Varghese N."/>
        </authorList>
    </citation>
    <scope>NUCLEOTIDE SEQUENCE [LARGE SCALE GENOMIC DNA]</scope>
    <source>
        <strain evidence="4">DSM 44719</strain>
    </source>
</reference>
<name>A0A1H4QJ23_RHOJO</name>
<dbReference type="AlphaFoldDB" id="A0A1H4QJ23"/>
<protein>
    <recommendedName>
        <fullName evidence="5">Transmembrane protein</fullName>
    </recommendedName>
</protein>
<evidence type="ECO:0008006" key="5">
    <source>
        <dbReference type="Google" id="ProtNLM"/>
    </source>
</evidence>
<evidence type="ECO:0000313" key="4">
    <source>
        <dbReference type="Proteomes" id="UP000183407"/>
    </source>
</evidence>
<evidence type="ECO:0000313" key="3">
    <source>
        <dbReference type="EMBL" id="SEC19558.1"/>
    </source>
</evidence>
<dbReference type="EMBL" id="FNTL01000004">
    <property type="protein sequence ID" value="SEC19558.1"/>
    <property type="molecule type" value="Genomic_DNA"/>
</dbReference>
<evidence type="ECO:0000256" key="2">
    <source>
        <dbReference type="SAM" id="Phobius"/>
    </source>
</evidence>
<proteinExistence type="predicted"/>
<dbReference type="PANTHER" id="PTHR42305">
    <property type="entry name" value="MEMBRANE PROTEIN RV1733C-RELATED"/>
    <property type="match status" value="1"/>
</dbReference>
<feature type="region of interest" description="Disordered" evidence="1">
    <location>
        <begin position="86"/>
        <end position="122"/>
    </location>
</feature>
<keyword evidence="2" id="KW-0472">Membrane</keyword>
<feature type="transmembrane region" description="Helical" evidence="2">
    <location>
        <begin position="149"/>
        <end position="174"/>
    </location>
</feature>
<dbReference type="PANTHER" id="PTHR42305:SF1">
    <property type="entry name" value="MEMBRANE PROTEIN RV1733C-RELATED"/>
    <property type="match status" value="1"/>
</dbReference>
<sequence length="202" mass="22181">MNIHQSSTSRWWRLTPWSRNPLMRTRDRLDVVVAAVMITFVLMMVPFAAAFGTVTNTRLNDQSRADVLSRHAQSAVLIDDPHQVLVGGAPSDAPDTEDHATAQWTAPDGSLQSTDVETRHGAHRGDTVSVWIDPDGHVVDEPRSGPENAAIAVSAALSVWATAAGGSLLLLCGVRWVNTRSRMRQWDREWNDVGRTPGWPVS</sequence>